<evidence type="ECO:0008006" key="2">
    <source>
        <dbReference type="Google" id="ProtNLM"/>
    </source>
</evidence>
<proteinExistence type="predicted"/>
<evidence type="ECO:0000313" key="1">
    <source>
        <dbReference type="EMBL" id="GAG86398.1"/>
    </source>
</evidence>
<dbReference type="GO" id="GO:0016881">
    <property type="term" value="F:acid-amino acid ligase activity"/>
    <property type="evidence" value="ECO:0007669"/>
    <property type="project" value="InterPro"/>
</dbReference>
<dbReference type="AlphaFoldDB" id="X1BQG9"/>
<comment type="caution">
    <text evidence="1">The sequence shown here is derived from an EMBL/GenBank/DDBJ whole genome shotgun (WGS) entry which is preliminary data.</text>
</comment>
<dbReference type="SUPFAM" id="SSF53244">
    <property type="entry name" value="MurD-like peptide ligases, peptide-binding domain"/>
    <property type="match status" value="1"/>
</dbReference>
<protein>
    <recommendedName>
        <fullName evidence="2">UDP-N-acetylmuramoyl-L-alanyl-D-glutamate--2, 6-diaminopimelate ligase</fullName>
    </recommendedName>
</protein>
<dbReference type="EMBL" id="BART01018137">
    <property type="protein sequence ID" value="GAG86398.1"/>
    <property type="molecule type" value="Genomic_DNA"/>
</dbReference>
<feature type="non-terminal residue" evidence="1">
    <location>
        <position position="1"/>
    </location>
</feature>
<dbReference type="PANTHER" id="PTHR23135">
    <property type="entry name" value="MUR LIGASE FAMILY MEMBER"/>
    <property type="match status" value="1"/>
</dbReference>
<reference evidence="1" key="1">
    <citation type="journal article" date="2014" name="Front. Microbiol.">
        <title>High frequency of phylogenetically diverse reductive dehalogenase-homologous genes in deep subseafloor sedimentary metagenomes.</title>
        <authorList>
            <person name="Kawai M."/>
            <person name="Futagami T."/>
            <person name="Toyoda A."/>
            <person name="Takaki Y."/>
            <person name="Nishi S."/>
            <person name="Hori S."/>
            <person name="Arai W."/>
            <person name="Tsubouchi T."/>
            <person name="Morono Y."/>
            <person name="Uchiyama I."/>
            <person name="Ito T."/>
            <person name="Fujiyama A."/>
            <person name="Inagaki F."/>
            <person name="Takami H."/>
        </authorList>
    </citation>
    <scope>NUCLEOTIDE SEQUENCE</scope>
    <source>
        <strain evidence="1">Expedition CK06-06</strain>
    </source>
</reference>
<dbReference type="InterPro" id="IPR036615">
    <property type="entry name" value="Mur_ligase_C_dom_sf"/>
</dbReference>
<organism evidence="1">
    <name type="scientific">marine sediment metagenome</name>
    <dbReference type="NCBI Taxonomy" id="412755"/>
    <lineage>
        <taxon>unclassified sequences</taxon>
        <taxon>metagenomes</taxon>
        <taxon>ecological metagenomes</taxon>
    </lineage>
</organism>
<sequence length="72" mass="7861">IPGLDEATPAISYEVLPMRANAIERALTLANEDDVVLIAGKGHEDYQEISGVRHPFSDLDICKQALRVNAND</sequence>
<dbReference type="PANTHER" id="PTHR23135:SF4">
    <property type="entry name" value="UDP-N-ACETYLMURAMOYL-L-ALANYL-D-GLUTAMATE--2,6-DIAMINOPIMELATE LIGASE MURE HOMOLOG, CHLOROPLASTIC"/>
    <property type="match status" value="1"/>
</dbReference>
<gene>
    <name evidence="1" type="ORF">S01H4_34297</name>
</gene>
<name>X1BQG9_9ZZZZ</name>
<accession>X1BQG9</accession>
<dbReference type="Gene3D" id="3.90.190.20">
    <property type="entry name" value="Mur ligase, C-terminal domain"/>
    <property type="match status" value="1"/>
</dbReference>